<dbReference type="EMBL" id="CAFBLJ010000041">
    <property type="protein sequence ID" value="CAB4869694.1"/>
    <property type="molecule type" value="Genomic_DNA"/>
</dbReference>
<evidence type="ECO:0000313" key="5">
    <source>
        <dbReference type="EMBL" id="CAB4869694.1"/>
    </source>
</evidence>
<protein>
    <submittedName>
        <fullName evidence="4">Unannotated protein</fullName>
    </submittedName>
</protein>
<dbReference type="GO" id="GO:0016020">
    <property type="term" value="C:membrane"/>
    <property type="evidence" value="ECO:0007669"/>
    <property type="project" value="TreeGrafter"/>
</dbReference>
<dbReference type="GO" id="GO:0016803">
    <property type="term" value="F:ether hydrolase activity"/>
    <property type="evidence" value="ECO:0007669"/>
    <property type="project" value="InterPro"/>
</dbReference>
<dbReference type="PIRSF" id="PIRSF001112">
    <property type="entry name" value="Epoxide_hydrolase"/>
    <property type="match status" value="1"/>
</dbReference>
<proteinExistence type="predicted"/>
<evidence type="ECO:0000313" key="3">
    <source>
        <dbReference type="EMBL" id="CAB4732585.1"/>
    </source>
</evidence>
<feature type="domain" description="AB hydrolase-1" evidence="2">
    <location>
        <begin position="36"/>
        <end position="292"/>
    </location>
</feature>
<dbReference type="EMBL" id="CAFBMF010000205">
    <property type="protein sequence ID" value="CAB4916479.1"/>
    <property type="molecule type" value="Genomic_DNA"/>
</dbReference>
<dbReference type="PRINTS" id="PR00111">
    <property type="entry name" value="ABHYDROLASE"/>
</dbReference>
<keyword evidence="1" id="KW-0378">Hydrolase</keyword>
<dbReference type="AlphaFoldDB" id="A0A6J6ZML8"/>
<gene>
    <name evidence="3" type="ORF">UFOPK2658_01781</name>
    <name evidence="4" type="ORF">UFOPK3004_01871</name>
    <name evidence="5" type="ORF">UFOPK3304_00928</name>
    <name evidence="6" type="ORF">UFOPK3494_01837</name>
    <name evidence="7" type="ORF">UFOPK4134_01382</name>
</gene>
<reference evidence="4" key="1">
    <citation type="submission" date="2020-05" db="EMBL/GenBank/DDBJ databases">
        <authorList>
            <person name="Chiriac C."/>
            <person name="Salcher M."/>
            <person name="Ghai R."/>
            <person name="Kavagutti S V."/>
        </authorList>
    </citation>
    <scope>NUCLEOTIDE SEQUENCE</scope>
</reference>
<dbReference type="EMBL" id="CAFBPS010000124">
    <property type="protein sequence ID" value="CAB5034761.1"/>
    <property type="molecule type" value="Genomic_DNA"/>
</dbReference>
<dbReference type="EMBL" id="CAEZYH010000122">
    <property type="protein sequence ID" value="CAB4732585.1"/>
    <property type="molecule type" value="Genomic_DNA"/>
</dbReference>
<evidence type="ECO:0000313" key="7">
    <source>
        <dbReference type="EMBL" id="CAB5034761.1"/>
    </source>
</evidence>
<dbReference type="InterPro" id="IPR016292">
    <property type="entry name" value="Epoxide_hydrolase"/>
</dbReference>
<dbReference type="InterPro" id="IPR000073">
    <property type="entry name" value="AB_hydrolase_1"/>
</dbReference>
<name>A0A6J6ZML8_9ZZZZ</name>
<dbReference type="InterPro" id="IPR050266">
    <property type="entry name" value="AB_hydrolase_sf"/>
</dbReference>
<evidence type="ECO:0000313" key="6">
    <source>
        <dbReference type="EMBL" id="CAB4916479.1"/>
    </source>
</evidence>
<dbReference type="Pfam" id="PF00561">
    <property type="entry name" value="Abhydrolase_1"/>
    <property type="match status" value="1"/>
</dbReference>
<dbReference type="InterPro" id="IPR000639">
    <property type="entry name" value="Epox_hydrolase-like"/>
</dbReference>
<dbReference type="EMBL" id="CAFAAL010000258">
    <property type="protein sequence ID" value="CAB4821793.1"/>
    <property type="molecule type" value="Genomic_DNA"/>
</dbReference>
<evidence type="ECO:0000259" key="2">
    <source>
        <dbReference type="Pfam" id="PF00561"/>
    </source>
</evidence>
<dbReference type="InterPro" id="IPR029058">
    <property type="entry name" value="AB_hydrolase_fold"/>
</dbReference>
<evidence type="ECO:0000256" key="1">
    <source>
        <dbReference type="ARBA" id="ARBA00022801"/>
    </source>
</evidence>
<organism evidence="4">
    <name type="scientific">freshwater metagenome</name>
    <dbReference type="NCBI Taxonomy" id="449393"/>
    <lineage>
        <taxon>unclassified sequences</taxon>
        <taxon>metagenomes</taxon>
        <taxon>ecological metagenomes</taxon>
    </lineage>
</organism>
<evidence type="ECO:0000313" key="4">
    <source>
        <dbReference type="EMBL" id="CAB4821793.1"/>
    </source>
</evidence>
<sequence length="311" mass="34563">MNPDIDLQRFRLHSSTLRGFKQSFVYERSPNGNGIALLCVHGWPESKRIFWKVIEPLVAAGFDVIVPDLRGFGDSGLAPDGFYDTPSHSKDMYSLVHDQLGYDKVVVVGGDMGGPVIQDMALRYPEFVDRMVLFNSPLPFDKERMKNIEGTRAPREAADYFIRQGTDADGLAAELSSPDARRRYIATFYGSRFWAHPGTFDQEAVDFHTEPFASAEVLRASFGGYETVFNASKNSDSTMMGRNEKTPTLILFGPSDHVIYSAFDQMAAVVFDKHVGPYLLRDCGHFVPWESPHALVSGTVAFCADLLKVGG</sequence>
<dbReference type="PANTHER" id="PTHR43798:SF33">
    <property type="entry name" value="HYDROLASE, PUTATIVE (AFU_ORTHOLOGUE AFUA_2G14860)-RELATED"/>
    <property type="match status" value="1"/>
</dbReference>
<dbReference type="PRINTS" id="PR00412">
    <property type="entry name" value="EPOXHYDRLASE"/>
</dbReference>
<dbReference type="PANTHER" id="PTHR43798">
    <property type="entry name" value="MONOACYLGLYCEROL LIPASE"/>
    <property type="match status" value="1"/>
</dbReference>
<accession>A0A6J6ZML8</accession>
<dbReference type="SUPFAM" id="SSF53474">
    <property type="entry name" value="alpha/beta-Hydrolases"/>
    <property type="match status" value="1"/>
</dbReference>
<dbReference type="Gene3D" id="3.40.50.1820">
    <property type="entry name" value="alpha/beta hydrolase"/>
    <property type="match status" value="1"/>
</dbReference>